<organism evidence="1 2">
    <name type="scientific">Ascobolus immersus RN42</name>
    <dbReference type="NCBI Taxonomy" id="1160509"/>
    <lineage>
        <taxon>Eukaryota</taxon>
        <taxon>Fungi</taxon>
        <taxon>Dikarya</taxon>
        <taxon>Ascomycota</taxon>
        <taxon>Pezizomycotina</taxon>
        <taxon>Pezizomycetes</taxon>
        <taxon>Pezizales</taxon>
        <taxon>Ascobolaceae</taxon>
        <taxon>Ascobolus</taxon>
    </lineage>
</organism>
<protein>
    <submittedName>
        <fullName evidence="1">Uncharacterized protein</fullName>
    </submittedName>
</protein>
<keyword evidence="2" id="KW-1185">Reference proteome</keyword>
<gene>
    <name evidence="1" type="ORF">BJ508DRAFT_331409</name>
</gene>
<dbReference type="EMBL" id="ML119750">
    <property type="protein sequence ID" value="RPA76127.1"/>
    <property type="molecule type" value="Genomic_DNA"/>
</dbReference>
<sequence>MPLDLTAESIKRVHMPYEILQQLVSFSWKSQRLSPESHVRRLKSRQKSFNHRSSLFKARFVVKLENRALLYPQVADLNINAIPQMQVEDNPDRLIHKAVDERPIYSEEYNMSVVEQRLNEKGGSIDKVEALRASFAAFDTSAIIEAAEHLLVGCRPQMEHMTGGVKGPAEEEKCEEA</sequence>
<dbReference type="AlphaFoldDB" id="A0A3N4HS47"/>
<evidence type="ECO:0000313" key="1">
    <source>
        <dbReference type="EMBL" id="RPA76127.1"/>
    </source>
</evidence>
<evidence type="ECO:0000313" key="2">
    <source>
        <dbReference type="Proteomes" id="UP000275078"/>
    </source>
</evidence>
<reference evidence="1 2" key="1">
    <citation type="journal article" date="2018" name="Nat. Ecol. Evol.">
        <title>Pezizomycetes genomes reveal the molecular basis of ectomycorrhizal truffle lifestyle.</title>
        <authorList>
            <person name="Murat C."/>
            <person name="Payen T."/>
            <person name="Noel B."/>
            <person name="Kuo A."/>
            <person name="Morin E."/>
            <person name="Chen J."/>
            <person name="Kohler A."/>
            <person name="Krizsan K."/>
            <person name="Balestrini R."/>
            <person name="Da Silva C."/>
            <person name="Montanini B."/>
            <person name="Hainaut M."/>
            <person name="Levati E."/>
            <person name="Barry K.W."/>
            <person name="Belfiori B."/>
            <person name="Cichocki N."/>
            <person name="Clum A."/>
            <person name="Dockter R.B."/>
            <person name="Fauchery L."/>
            <person name="Guy J."/>
            <person name="Iotti M."/>
            <person name="Le Tacon F."/>
            <person name="Lindquist E.A."/>
            <person name="Lipzen A."/>
            <person name="Malagnac F."/>
            <person name="Mello A."/>
            <person name="Molinier V."/>
            <person name="Miyauchi S."/>
            <person name="Poulain J."/>
            <person name="Riccioni C."/>
            <person name="Rubini A."/>
            <person name="Sitrit Y."/>
            <person name="Splivallo R."/>
            <person name="Traeger S."/>
            <person name="Wang M."/>
            <person name="Zifcakova L."/>
            <person name="Wipf D."/>
            <person name="Zambonelli A."/>
            <person name="Paolocci F."/>
            <person name="Nowrousian M."/>
            <person name="Ottonello S."/>
            <person name="Baldrian P."/>
            <person name="Spatafora J.W."/>
            <person name="Henrissat B."/>
            <person name="Nagy L.G."/>
            <person name="Aury J.M."/>
            <person name="Wincker P."/>
            <person name="Grigoriev I.V."/>
            <person name="Bonfante P."/>
            <person name="Martin F.M."/>
        </authorList>
    </citation>
    <scope>NUCLEOTIDE SEQUENCE [LARGE SCALE GENOMIC DNA]</scope>
    <source>
        <strain evidence="1 2">RN42</strain>
    </source>
</reference>
<name>A0A3N4HS47_ASCIM</name>
<accession>A0A3N4HS47</accession>
<dbReference type="Proteomes" id="UP000275078">
    <property type="component" value="Unassembled WGS sequence"/>
</dbReference>
<proteinExistence type="predicted"/>